<dbReference type="AlphaFoldDB" id="A0AAV5TZF0"/>
<sequence>QIQSGFRAERQSDSLVVGKQEDLQRFLPLLFRYLRSSTASIEIDEEGSQAAAATVAEFMVTSSRGGTISI</sequence>
<evidence type="ECO:0000313" key="2">
    <source>
        <dbReference type="Proteomes" id="UP001432027"/>
    </source>
</evidence>
<feature type="non-terminal residue" evidence="1">
    <location>
        <position position="1"/>
    </location>
</feature>
<feature type="non-terminal residue" evidence="1">
    <location>
        <position position="70"/>
    </location>
</feature>
<dbReference type="EMBL" id="BTSX01000005">
    <property type="protein sequence ID" value="GMS99626.1"/>
    <property type="molecule type" value="Genomic_DNA"/>
</dbReference>
<gene>
    <name evidence="1" type="ORF">PENTCL1PPCAC_21801</name>
</gene>
<accession>A0AAV5TZF0</accession>
<proteinExistence type="predicted"/>
<name>A0AAV5TZF0_9BILA</name>
<evidence type="ECO:0000313" key="1">
    <source>
        <dbReference type="EMBL" id="GMS99626.1"/>
    </source>
</evidence>
<dbReference type="Proteomes" id="UP001432027">
    <property type="component" value="Unassembled WGS sequence"/>
</dbReference>
<protein>
    <recommendedName>
        <fullName evidence="3">Gfo/Idh/MocA family oxidoreductase</fullName>
    </recommendedName>
</protein>
<organism evidence="1 2">
    <name type="scientific">Pristionchus entomophagus</name>
    <dbReference type="NCBI Taxonomy" id="358040"/>
    <lineage>
        <taxon>Eukaryota</taxon>
        <taxon>Metazoa</taxon>
        <taxon>Ecdysozoa</taxon>
        <taxon>Nematoda</taxon>
        <taxon>Chromadorea</taxon>
        <taxon>Rhabditida</taxon>
        <taxon>Rhabditina</taxon>
        <taxon>Diplogasteromorpha</taxon>
        <taxon>Diplogasteroidea</taxon>
        <taxon>Neodiplogasteridae</taxon>
        <taxon>Pristionchus</taxon>
    </lineage>
</organism>
<comment type="caution">
    <text evidence="1">The sequence shown here is derived from an EMBL/GenBank/DDBJ whole genome shotgun (WGS) entry which is preliminary data.</text>
</comment>
<keyword evidence="2" id="KW-1185">Reference proteome</keyword>
<reference evidence="1" key="1">
    <citation type="submission" date="2023-10" db="EMBL/GenBank/DDBJ databases">
        <title>Genome assembly of Pristionchus species.</title>
        <authorList>
            <person name="Yoshida K."/>
            <person name="Sommer R.J."/>
        </authorList>
    </citation>
    <scope>NUCLEOTIDE SEQUENCE</scope>
    <source>
        <strain evidence="1">RS0144</strain>
    </source>
</reference>
<evidence type="ECO:0008006" key="3">
    <source>
        <dbReference type="Google" id="ProtNLM"/>
    </source>
</evidence>